<evidence type="ECO:0000259" key="2">
    <source>
        <dbReference type="Pfam" id="PF04149"/>
    </source>
</evidence>
<keyword evidence="4" id="KW-1185">Reference proteome</keyword>
<dbReference type="InterPro" id="IPR007278">
    <property type="entry name" value="DUF397"/>
</dbReference>
<accession>A0ABQ2V4Z2</accession>
<dbReference type="Proteomes" id="UP000654471">
    <property type="component" value="Unassembled WGS sequence"/>
</dbReference>
<evidence type="ECO:0000313" key="3">
    <source>
        <dbReference type="EMBL" id="GGU67039.1"/>
    </source>
</evidence>
<name>A0ABQ2V4Z2_9ACTN</name>
<protein>
    <recommendedName>
        <fullName evidence="2">DUF397 domain-containing protein</fullName>
    </recommendedName>
</protein>
<proteinExistence type="predicted"/>
<gene>
    <name evidence="3" type="ORF">GCM10010211_35330</name>
</gene>
<dbReference type="RefSeq" id="WP_189301038.1">
    <property type="nucleotide sequence ID" value="NZ_BMRP01000011.1"/>
</dbReference>
<feature type="region of interest" description="Disordered" evidence="1">
    <location>
        <begin position="1"/>
        <end position="20"/>
    </location>
</feature>
<reference evidence="4" key="1">
    <citation type="journal article" date="2019" name="Int. J. Syst. Evol. Microbiol.">
        <title>The Global Catalogue of Microorganisms (GCM) 10K type strain sequencing project: providing services to taxonomists for standard genome sequencing and annotation.</title>
        <authorList>
            <consortium name="The Broad Institute Genomics Platform"/>
            <consortium name="The Broad Institute Genome Sequencing Center for Infectious Disease"/>
            <person name="Wu L."/>
            <person name="Ma J."/>
        </authorList>
    </citation>
    <scope>NUCLEOTIDE SEQUENCE [LARGE SCALE GENOMIC DNA]</scope>
    <source>
        <strain evidence="4">JCM 3399</strain>
    </source>
</reference>
<sequence length="69" mass="7184">MRSIDLSGVTWRKSSYSNTSGGECIEVSDDFPALVPVRDSKSPDGPALVFGAAAWESFAAAVSRGGFTA</sequence>
<organism evidence="3 4">
    <name type="scientific">Streptomyces albospinus</name>
    <dbReference type="NCBI Taxonomy" id="285515"/>
    <lineage>
        <taxon>Bacteria</taxon>
        <taxon>Bacillati</taxon>
        <taxon>Actinomycetota</taxon>
        <taxon>Actinomycetes</taxon>
        <taxon>Kitasatosporales</taxon>
        <taxon>Streptomycetaceae</taxon>
        <taxon>Streptomyces</taxon>
    </lineage>
</organism>
<dbReference type="Pfam" id="PF04149">
    <property type="entry name" value="DUF397"/>
    <property type="match status" value="1"/>
</dbReference>
<evidence type="ECO:0000256" key="1">
    <source>
        <dbReference type="SAM" id="MobiDB-lite"/>
    </source>
</evidence>
<evidence type="ECO:0000313" key="4">
    <source>
        <dbReference type="Proteomes" id="UP000654471"/>
    </source>
</evidence>
<feature type="domain" description="DUF397" evidence="2">
    <location>
        <begin position="10"/>
        <end position="62"/>
    </location>
</feature>
<comment type="caution">
    <text evidence="3">The sequence shown here is derived from an EMBL/GenBank/DDBJ whole genome shotgun (WGS) entry which is preliminary data.</text>
</comment>
<dbReference type="EMBL" id="BMRP01000011">
    <property type="protein sequence ID" value="GGU67039.1"/>
    <property type="molecule type" value="Genomic_DNA"/>
</dbReference>